<dbReference type="Gene3D" id="3.30.530.20">
    <property type="match status" value="1"/>
</dbReference>
<name>A0A2S8B9H2_9SPHN</name>
<comment type="caution">
    <text evidence="4">The sequence shown here is derived from an EMBL/GenBank/DDBJ whole genome shotgun (WGS) entry which is preliminary data.</text>
</comment>
<dbReference type="SUPFAM" id="SSF55961">
    <property type="entry name" value="Bet v1-like"/>
    <property type="match status" value="1"/>
</dbReference>
<evidence type="ECO:0000256" key="1">
    <source>
        <dbReference type="ARBA" id="ARBA00006817"/>
    </source>
</evidence>
<keyword evidence="5" id="KW-1185">Reference proteome</keyword>
<comment type="similarity">
    <text evidence="1">Belongs to the AHA1 family.</text>
</comment>
<keyword evidence="2" id="KW-0732">Signal</keyword>
<organism evidence="4 5">
    <name type="scientific">Sphingopyxis lindanitolerans</name>
    <dbReference type="NCBI Taxonomy" id="2054227"/>
    <lineage>
        <taxon>Bacteria</taxon>
        <taxon>Pseudomonadati</taxon>
        <taxon>Pseudomonadota</taxon>
        <taxon>Alphaproteobacteria</taxon>
        <taxon>Sphingomonadales</taxon>
        <taxon>Sphingomonadaceae</taxon>
        <taxon>Sphingopyxis</taxon>
    </lineage>
</organism>
<dbReference type="InterPro" id="IPR013538">
    <property type="entry name" value="ASHA1/2-like_C"/>
</dbReference>
<dbReference type="Proteomes" id="UP000238954">
    <property type="component" value="Chromosome"/>
</dbReference>
<dbReference type="EMBL" id="PHFW01000002">
    <property type="protein sequence ID" value="PQM28976.1"/>
    <property type="molecule type" value="Genomic_DNA"/>
</dbReference>
<feature type="signal peptide" evidence="2">
    <location>
        <begin position="1"/>
        <end position="21"/>
    </location>
</feature>
<proteinExistence type="inferred from homology"/>
<dbReference type="RefSeq" id="WP_105999136.1">
    <property type="nucleotide sequence ID" value="NZ_CM009578.1"/>
</dbReference>
<dbReference type="InterPro" id="IPR023393">
    <property type="entry name" value="START-like_dom_sf"/>
</dbReference>
<feature type="chain" id="PRO_5015572776" evidence="2">
    <location>
        <begin position="22"/>
        <end position="161"/>
    </location>
</feature>
<feature type="domain" description="Activator of Hsp90 ATPase homologue 1/2-like C-terminal" evidence="3">
    <location>
        <begin position="14"/>
        <end position="136"/>
    </location>
</feature>
<evidence type="ECO:0000256" key="2">
    <source>
        <dbReference type="SAM" id="SignalP"/>
    </source>
</evidence>
<reference evidence="5" key="1">
    <citation type="submission" date="2017-11" db="EMBL/GenBank/DDBJ databases">
        <title>The complete genome sequence of Sphingopyxis pomeranensis sp. nov. strain WS5A3p.</title>
        <authorList>
            <person name="Kaminski M.A."/>
        </authorList>
    </citation>
    <scope>NUCLEOTIDE SEQUENCE [LARGE SCALE GENOMIC DNA]</scope>
    <source>
        <strain evidence="5">WS5A3p</strain>
    </source>
</reference>
<evidence type="ECO:0000313" key="4">
    <source>
        <dbReference type="EMBL" id="PQM28976.1"/>
    </source>
</evidence>
<protein>
    <submittedName>
        <fullName evidence="4">ATPase</fullName>
    </submittedName>
</protein>
<accession>A0A2S8B9H2</accession>
<dbReference type="AlphaFoldDB" id="A0A2S8B9H2"/>
<evidence type="ECO:0000259" key="3">
    <source>
        <dbReference type="Pfam" id="PF08327"/>
    </source>
</evidence>
<evidence type="ECO:0000313" key="5">
    <source>
        <dbReference type="Proteomes" id="UP000238954"/>
    </source>
</evidence>
<dbReference type="OrthoDB" id="793407at2"/>
<gene>
    <name evidence="4" type="ORF">CVO77_11260</name>
</gene>
<dbReference type="Pfam" id="PF08327">
    <property type="entry name" value="AHSA1"/>
    <property type="match status" value="1"/>
</dbReference>
<sequence length="161" mass="17839">MSGAAVIVALRVAVSPGAAFAAFTEGIGRWWQSHPLFPLSPKGDGALRFDPAGPGGRLVTRFADGAEWEIGAVHCWLPGERLAFGWRLPSFTADQATEVEVRFEAVGAETRVTVEHRGWDAIPQQHAARHGFELMLFQRRLGEHWRGVLKRLEGETDQTRR</sequence>